<dbReference type="RefSeq" id="WP_321548922.1">
    <property type="nucleotide sequence ID" value="NZ_JAXIVS010000010.1"/>
</dbReference>
<dbReference type="CDD" id="cd00156">
    <property type="entry name" value="REC"/>
    <property type="match status" value="1"/>
</dbReference>
<evidence type="ECO:0000313" key="4">
    <source>
        <dbReference type="Proteomes" id="UP001291309"/>
    </source>
</evidence>
<sequence length="268" mass="30348">MKTLLLIDEDRNAQAQVQEAFASDSEFSVVPVATYEEALWGLEEYPVGLVLVSLGLRERQGFQVLMYLANCYPEVPVMVMSEPWEPHDELPVLPWVGHLRKPLRAQALAARVRDYLQSLQRRDRRSLSLQDFLQILGLERETCLLSVGAERHSGEFHLFQGEVVHATCGAAEGEAAVREMLEWEHVWLRMRQLPAELRLTLPTRLSKLLVEVEPALNEGMAPSAPLPEPKAYAGARYRTRREGAVSRAATWVERWLSGWRVGLPDSGQ</sequence>
<gene>
    <name evidence="3" type="ORF">SYV04_27645</name>
</gene>
<evidence type="ECO:0000256" key="1">
    <source>
        <dbReference type="PROSITE-ProRule" id="PRU00169"/>
    </source>
</evidence>
<comment type="caution">
    <text evidence="1">Lacks conserved residue(s) required for the propagation of feature annotation.</text>
</comment>
<reference evidence="3 4" key="1">
    <citation type="submission" date="2023-12" db="EMBL/GenBank/DDBJ databases">
        <title>the genome sequence of Hyalangium sp. s54d21.</title>
        <authorList>
            <person name="Zhang X."/>
        </authorList>
    </citation>
    <scope>NUCLEOTIDE SEQUENCE [LARGE SCALE GENOMIC DNA]</scope>
    <source>
        <strain evidence="4">s54d21</strain>
    </source>
</reference>
<keyword evidence="4" id="KW-1185">Reference proteome</keyword>
<protein>
    <submittedName>
        <fullName evidence="3">Response regulator</fullName>
    </submittedName>
</protein>
<dbReference type="EMBL" id="JAXIVS010000010">
    <property type="protein sequence ID" value="MDY7230201.1"/>
    <property type="molecule type" value="Genomic_DNA"/>
</dbReference>
<dbReference type="Pfam" id="PF14332">
    <property type="entry name" value="DUF4388"/>
    <property type="match status" value="1"/>
</dbReference>
<dbReference type="PROSITE" id="PS50110">
    <property type="entry name" value="RESPONSE_REGULATORY"/>
    <property type="match status" value="1"/>
</dbReference>
<organism evidence="3 4">
    <name type="scientific">Hyalangium rubrum</name>
    <dbReference type="NCBI Taxonomy" id="3103134"/>
    <lineage>
        <taxon>Bacteria</taxon>
        <taxon>Pseudomonadati</taxon>
        <taxon>Myxococcota</taxon>
        <taxon>Myxococcia</taxon>
        <taxon>Myxococcales</taxon>
        <taxon>Cystobacterineae</taxon>
        <taxon>Archangiaceae</taxon>
        <taxon>Hyalangium</taxon>
    </lineage>
</organism>
<proteinExistence type="predicted"/>
<dbReference type="InterPro" id="IPR025497">
    <property type="entry name" value="PatA-like_N"/>
</dbReference>
<dbReference type="Proteomes" id="UP001291309">
    <property type="component" value="Unassembled WGS sequence"/>
</dbReference>
<dbReference type="InterPro" id="IPR001789">
    <property type="entry name" value="Sig_transdc_resp-reg_receiver"/>
</dbReference>
<name>A0ABU5HA69_9BACT</name>
<evidence type="ECO:0000313" key="3">
    <source>
        <dbReference type="EMBL" id="MDY7230201.1"/>
    </source>
</evidence>
<dbReference type="Pfam" id="PF00072">
    <property type="entry name" value="Response_reg"/>
    <property type="match status" value="1"/>
</dbReference>
<dbReference type="Gene3D" id="3.40.50.2300">
    <property type="match status" value="1"/>
</dbReference>
<evidence type="ECO:0000259" key="2">
    <source>
        <dbReference type="PROSITE" id="PS50110"/>
    </source>
</evidence>
<accession>A0ABU5HA69</accession>
<dbReference type="InterPro" id="IPR011006">
    <property type="entry name" value="CheY-like_superfamily"/>
</dbReference>
<dbReference type="SUPFAM" id="SSF52172">
    <property type="entry name" value="CheY-like"/>
    <property type="match status" value="1"/>
</dbReference>
<feature type="domain" description="Response regulatory" evidence="2">
    <location>
        <begin position="3"/>
        <end position="116"/>
    </location>
</feature>
<comment type="caution">
    <text evidence="3">The sequence shown here is derived from an EMBL/GenBank/DDBJ whole genome shotgun (WGS) entry which is preliminary data.</text>
</comment>